<dbReference type="EMBL" id="MCFD01000001">
    <property type="protein sequence ID" value="ORX74409.1"/>
    <property type="molecule type" value="Genomic_DNA"/>
</dbReference>
<feature type="transmembrane region" description="Helical" evidence="6">
    <location>
        <begin position="113"/>
        <end position="134"/>
    </location>
</feature>
<feature type="transmembrane region" description="Helical" evidence="6">
    <location>
        <begin position="141"/>
        <end position="163"/>
    </location>
</feature>
<evidence type="ECO:0000256" key="5">
    <source>
        <dbReference type="SAM" id="MobiDB-lite"/>
    </source>
</evidence>
<feature type="domain" description="ABC transmembrane type-1" evidence="8">
    <location>
        <begin position="43"/>
        <end position="155"/>
    </location>
</feature>
<dbReference type="InterPro" id="IPR027417">
    <property type="entry name" value="P-loop_NTPase"/>
</dbReference>
<dbReference type="PANTHER" id="PTHR24221">
    <property type="entry name" value="ATP-BINDING CASSETTE SUB-FAMILY B"/>
    <property type="match status" value="1"/>
</dbReference>
<keyword evidence="3 6" id="KW-1133">Transmembrane helix</keyword>
<dbReference type="STRING" id="61395.A0A1Y1WLG3"/>
<proteinExistence type="predicted"/>
<evidence type="ECO:0000313" key="10">
    <source>
        <dbReference type="Proteomes" id="UP000193922"/>
    </source>
</evidence>
<evidence type="ECO:0000256" key="2">
    <source>
        <dbReference type="ARBA" id="ARBA00022692"/>
    </source>
</evidence>
<keyword evidence="4 6" id="KW-0472">Membrane</keyword>
<evidence type="ECO:0000313" key="9">
    <source>
        <dbReference type="EMBL" id="ORX74409.1"/>
    </source>
</evidence>
<protein>
    <recommendedName>
        <fullName evidence="11">P-loop containing nucleoside triphosphate hydrolase protein</fullName>
    </recommendedName>
</protein>
<dbReference type="InterPro" id="IPR036640">
    <property type="entry name" value="ABC1_TM_sf"/>
</dbReference>
<dbReference type="SUPFAM" id="SSF52540">
    <property type="entry name" value="P-loop containing nucleoside triphosphate hydrolases"/>
    <property type="match status" value="1"/>
</dbReference>
<dbReference type="Proteomes" id="UP000193922">
    <property type="component" value="Unassembled WGS sequence"/>
</dbReference>
<dbReference type="GO" id="GO:0016020">
    <property type="term" value="C:membrane"/>
    <property type="evidence" value="ECO:0007669"/>
    <property type="project" value="UniProtKB-SubCell"/>
</dbReference>
<comment type="subcellular location">
    <subcellularLocation>
        <location evidence="1">Membrane</location>
        <topology evidence="1">Multi-pass membrane protein</topology>
    </subcellularLocation>
</comment>
<feature type="region of interest" description="Disordered" evidence="5">
    <location>
        <begin position="802"/>
        <end position="824"/>
    </location>
</feature>
<dbReference type="Pfam" id="PF00664">
    <property type="entry name" value="ABC_membrane"/>
    <property type="match status" value="2"/>
</dbReference>
<keyword evidence="10" id="KW-1185">Reference proteome</keyword>
<comment type="caution">
    <text evidence="9">The sequence shown here is derived from an EMBL/GenBank/DDBJ whole genome shotgun (WGS) entry which is preliminary data.</text>
</comment>
<dbReference type="PROSITE" id="PS50929">
    <property type="entry name" value="ABC_TM1F"/>
    <property type="match status" value="1"/>
</dbReference>
<dbReference type="PROSITE" id="PS00211">
    <property type="entry name" value="ABC_TRANSPORTER_1"/>
    <property type="match status" value="1"/>
</dbReference>
<dbReference type="RefSeq" id="XP_040747620.1">
    <property type="nucleotide sequence ID" value="XM_040890023.1"/>
</dbReference>
<dbReference type="PANTHER" id="PTHR24221:SF503">
    <property type="entry name" value="MITOCHONDRIAL POTASSIUM CHANNEL ATP-BINDING SUBUNIT"/>
    <property type="match status" value="1"/>
</dbReference>
<accession>A0A1Y1WLG3</accession>
<evidence type="ECO:0000259" key="8">
    <source>
        <dbReference type="PROSITE" id="PS50929"/>
    </source>
</evidence>
<dbReference type="InterPro" id="IPR011527">
    <property type="entry name" value="ABC1_TM_dom"/>
</dbReference>
<dbReference type="PROSITE" id="PS50893">
    <property type="entry name" value="ABC_TRANSPORTER_2"/>
    <property type="match status" value="1"/>
</dbReference>
<dbReference type="InterPro" id="IPR003439">
    <property type="entry name" value="ABC_transporter-like_ATP-bd"/>
</dbReference>
<dbReference type="OrthoDB" id="10265971at2759"/>
<organism evidence="9 10">
    <name type="scientific">Linderina pennispora</name>
    <dbReference type="NCBI Taxonomy" id="61395"/>
    <lineage>
        <taxon>Eukaryota</taxon>
        <taxon>Fungi</taxon>
        <taxon>Fungi incertae sedis</taxon>
        <taxon>Zoopagomycota</taxon>
        <taxon>Kickxellomycotina</taxon>
        <taxon>Kickxellomycetes</taxon>
        <taxon>Kickxellales</taxon>
        <taxon>Kickxellaceae</taxon>
        <taxon>Linderina</taxon>
    </lineage>
</organism>
<sequence length="1005" mass="109871">MAAEDVGEAEDSGVSSKRGLVSLLQLIRMNRQHGRTIIPGLFFTILDGASEVNMYAGLFFMFACIIFFTNGGRSFFFTHAAEKITYHTRRDVFHAMMRQDAALPDVNKCIGEAIPTFVAAVAAVVAGVAIAFAYDWRLTLVILATFPFLIFANYMEAMSVYAVDQGDEGPVANIRTVTTLTREHTFIKRFKDNSIGPYRKAKKNHYIGALGYGLCADFIGVQQMLNVMFAIEFSAMELGLFAQQSSLLKDYRKRIKVSRDQITGDIAARKVRFAYPTRPGATILRGITLGESPPIIGLVQRLYDVLGGSVDVERTDVRQWNVKSLRSNLALVGQEPVLFDYTIAGNIAYGRLDATQMEIEEVAKQANIHNFVIELPDGYNTRIGQTGGRLSGGQKQRIAIARALVPSSALDSQSEKLVQEALDIASEGRTTITIAHRLSTIQNADHIHGTHDQLLEQKGLYSLLSSSDDSTDDEYSFKDIEHYDFGIEELEDSSQPMPSGHDSSTHAQVSLSQGATNELLIPVALTLVICGGDSMSHSASDDLGVHNGKIAQVRGWLEMAMQPAAAGPSAFARILVVEGPAGAEWINPLSGRSSVAGALGFDIDEHQAAGRRRLLQGGKIVLVDDLPNILHRDTRESFKSALLRFISIPARQSFPLVIDLLDDASRRSWRLRDGDKSTNTEVATWCASDIIPRAVYSSAYCQSIKFNPVAPTIVSKGLKRILQIRQGLEGQKNVRFSPECTAAVKAISSESGGDIRSAITMLQLTQAAYTGMSSQSLTPRKRSRATKLVTGSDVVEGKNVLYAKRGPPGTADSNSGRGRLESSPSQIIGHLPVDMSTFNLFVHENSVDFCGSLDELTEALSYFSDADVVSSRGRTKHDAFETAAEIYSGMLTMHGFMHAKGHPELASQGSHRPSIQAFRKPMFFESYKKRMYNSRVASGLTAVDLLDLGSNAPTLAAWGGRMIDSLAFWAQIVPRQPGSSSVVRQRNPILQKLVLSDDDIEDFSD</sequence>
<dbReference type="AlphaFoldDB" id="A0A1Y1WLG3"/>
<dbReference type="Gene3D" id="3.40.50.300">
    <property type="entry name" value="P-loop containing nucleotide triphosphate hydrolases"/>
    <property type="match status" value="1"/>
</dbReference>
<dbReference type="Gene3D" id="1.20.1560.10">
    <property type="entry name" value="ABC transporter type 1, transmembrane domain"/>
    <property type="match status" value="1"/>
</dbReference>
<dbReference type="GO" id="GO:0005524">
    <property type="term" value="F:ATP binding"/>
    <property type="evidence" value="ECO:0007669"/>
    <property type="project" value="InterPro"/>
</dbReference>
<evidence type="ECO:0000259" key="7">
    <source>
        <dbReference type="PROSITE" id="PS50893"/>
    </source>
</evidence>
<feature type="compositionally biased region" description="Polar residues" evidence="5">
    <location>
        <begin position="811"/>
        <end position="824"/>
    </location>
</feature>
<evidence type="ECO:0000256" key="6">
    <source>
        <dbReference type="SAM" id="Phobius"/>
    </source>
</evidence>
<dbReference type="GO" id="GO:0140359">
    <property type="term" value="F:ABC-type transporter activity"/>
    <property type="evidence" value="ECO:0007669"/>
    <property type="project" value="InterPro"/>
</dbReference>
<reference evidence="9 10" key="1">
    <citation type="submission" date="2016-07" db="EMBL/GenBank/DDBJ databases">
        <title>Pervasive Adenine N6-methylation of Active Genes in Fungi.</title>
        <authorList>
            <consortium name="DOE Joint Genome Institute"/>
            <person name="Mondo S.J."/>
            <person name="Dannebaum R.O."/>
            <person name="Kuo R.C."/>
            <person name="Labutti K."/>
            <person name="Haridas S."/>
            <person name="Kuo A."/>
            <person name="Salamov A."/>
            <person name="Ahrendt S.R."/>
            <person name="Lipzen A."/>
            <person name="Sullivan W."/>
            <person name="Andreopoulos W.B."/>
            <person name="Clum A."/>
            <person name="Lindquist E."/>
            <person name="Daum C."/>
            <person name="Ramamoorthy G.K."/>
            <person name="Gryganskyi A."/>
            <person name="Culley D."/>
            <person name="Magnuson J.K."/>
            <person name="James T.Y."/>
            <person name="O'Malley M.A."/>
            <person name="Stajich J.E."/>
            <person name="Spatafora J.W."/>
            <person name="Visel A."/>
            <person name="Grigoriev I.V."/>
        </authorList>
    </citation>
    <scope>NUCLEOTIDE SEQUENCE [LARGE SCALE GENOMIC DNA]</scope>
    <source>
        <strain evidence="9 10">ATCC 12442</strain>
    </source>
</reference>
<dbReference type="SUPFAM" id="SSF90123">
    <property type="entry name" value="ABC transporter transmembrane region"/>
    <property type="match status" value="1"/>
</dbReference>
<dbReference type="InterPro" id="IPR039421">
    <property type="entry name" value="Type_1_exporter"/>
</dbReference>
<dbReference type="InterPro" id="IPR017871">
    <property type="entry name" value="ABC_transporter-like_CS"/>
</dbReference>
<feature type="transmembrane region" description="Helical" evidence="6">
    <location>
        <begin position="52"/>
        <end position="69"/>
    </location>
</feature>
<evidence type="ECO:0000256" key="3">
    <source>
        <dbReference type="ARBA" id="ARBA00022989"/>
    </source>
</evidence>
<evidence type="ECO:0000256" key="1">
    <source>
        <dbReference type="ARBA" id="ARBA00004141"/>
    </source>
</evidence>
<name>A0A1Y1WLG3_9FUNG</name>
<keyword evidence="2 6" id="KW-0812">Transmembrane</keyword>
<gene>
    <name evidence="9" type="ORF">DL89DRAFT_289973</name>
</gene>
<dbReference type="GeneID" id="63806671"/>
<evidence type="ECO:0000256" key="4">
    <source>
        <dbReference type="ARBA" id="ARBA00023136"/>
    </source>
</evidence>
<feature type="domain" description="ABC transporter" evidence="7">
    <location>
        <begin position="252"/>
        <end position="477"/>
    </location>
</feature>
<dbReference type="GO" id="GO:0016887">
    <property type="term" value="F:ATP hydrolysis activity"/>
    <property type="evidence" value="ECO:0007669"/>
    <property type="project" value="InterPro"/>
</dbReference>
<dbReference type="Pfam" id="PF00005">
    <property type="entry name" value="ABC_tran"/>
    <property type="match status" value="1"/>
</dbReference>
<evidence type="ECO:0008006" key="11">
    <source>
        <dbReference type="Google" id="ProtNLM"/>
    </source>
</evidence>